<feature type="compositionally biased region" description="Acidic residues" evidence="1">
    <location>
        <begin position="185"/>
        <end position="198"/>
    </location>
</feature>
<organism evidence="3 4">
    <name type="scientific">Cochliobolus sativus</name>
    <name type="common">Common root rot and spot blotch fungus</name>
    <name type="synonym">Bipolaris sorokiniana</name>
    <dbReference type="NCBI Taxonomy" id="45130"/>
    <lineage>
        <taxon>Eukaryota</taxon>
        <taxon>Fungi</taxon>
        <taxon>Dikarya</taxon>
        <taxon>Ascomycota</taxon>
        <taxon>Pezizomycotina</taxon>
        <taxon>Dothideomycetes</taxon>
        <taxon>Pleosporomycetidae</taxon>
        <taxon>Pleosporales</taxon>
        <taxon>Pleosporineae</taxon>
        <taxon>Pleosporaceae</taxon>
        <taxon>Bipolaris</taxon>
    </lineage>
</organism>
<dbReference type="EMBL" id="WNKQ01000020">
    <property type="protein sequence ID" value="KAF5845159.1"/>
    <property type="molecule type" value="Genomic_DNA"/>
</dbReference>
<accession>A0A8H6DR72</accession>
<dbReference type="Proteomes" id="UP000624244">
    <property type="component" value="Unassembled WGS sequence"/>
</dbReference>
<protein>
    <recommendedName>
        <fullName evidence="2">Myb-like DNA-binding domain-containing protein</fullName>
    </recommendedName>
</protein>
<dbReference type="OMA" id="TNPINWD"/>
<evidence type="ECO:0000256" key="1">
    <source>
        <dbReference type="SAM" id="MobiDB-lite"/>
    </source>
</evidence>
<dbReference type="InterPro" id="IPR054505">
    <property type="entry name" value="Myb_DNA-bind_8"/>
</dbReference>
<dbReference type="AlphaFoldDB" id="A0A8H6DR72"/>
<proteinExistence type="predicted"/>
<evidence type="ECO:0000259" key="2">
    <source>
        <dbReference type="Pfam" id="PF22980"/>
    </source>
</evidence>
<feature type="domain" description="Myb-like DNA-binding" evidence="2">
    <location>
        <begin position="5"/>
        <end position="52"/>
    </location>
</feature>
<evidence type="ECO:0000313" key="3">
    <source>
        <dbReference type="EMBL" id="KAF5845159.1"/>
    </source>
</evidence>
<gene>
    <name evidence="3" type="ORF">GGP41_001306</name>
</gene>
<dbReference type="Pfam" id="PF22980">
    <property type="entry name" value="Myb_DNA-bind_8"/>
    <property type="match status" value="2"/>
</dbReference>
<reference evidence="3" key="1">
    <citation type="submission" date="2019-11" db="EMBL/GenBank/DDBJ databases">
        <title>Bipolaris sorokiniana Genome sequencing.</title>
        <authorList>
            <person name="Wang H."/>
        </authorList>
    </citation>
    <scope>NUCLEOTIDE SEQUENCE</scope>
</reference>
<feature type="compositionally biased region" description="Acidic residues" evidence="1">
    <location>
        <begin position="207"/>
        <end position="225"/>
    </location>
</feature>
<sequence>MPSDSENITYLYLILTHDGPPTIDWDAVSAALNLNKGAVTKRWSRLKTAMEKQQTPSSSSYPFLWLCVKHNTHTNPINWDVIATACNTTTGAASKRYSRMKLAFEKGDAAPSSPVKTTAAKAKATRKPVIKDEPEVAENFKTSPNAKRKRSALKTTDVLENEDEESDVKPKRAKRNTTKKAAVKEEEEESDVFFDAEEATGAITEAADVESEEHEDLLPVDDLCG</sequence>
<comment type="caution">
    <text evidence="3">The sequence shown here is derived from an EMBL/GenBank/DDBJ whole genome shotgun (WGS) entry which is preliminary data.</text>
</comment>
<evidence type="ECO:0000313" key="4">
    <source>
        <dbReference type="Proteomes" id="UP000624244"/>
    </source>
</evidence>
<feature type="domain" description="Myb-like DNA-binding" evidence="2">
    <location>
        <begin position="61"/>
        <end position="105"/>
    </location>
</feature>
<name>A0A8H6DR72_COCSA</name>
<feature type="region of interest" description="Disordered" evidence="1">
    <location>
        <begin position="108"/>
        <end position="225"/>
    </location>
</feature>